<evidence type="ECO:0000313" key="2">
    <source>
        <dbReference type="EMBL" id="SUQ24716.1"/>
    </source>
</evidence>
<evidence type="ECO:0000313" key="3">
    <source>
        <dbReference type="Proteomes" id="UP000255423"/>
    </source>
</evidence>
<reference evidence="2 3" key="1">
    <citation type="submission" date="2017-08" db="EMBL/GenBank/DDBJ databases">
        <authorList>
            <person name="de Groot N.N."/>
        </authorList>
    </citation>
    <scope>NUCLEOTIDE SEQUENCE [LARGE SCALE GENOMIC DNA]</scope>
    <source>
        <strain evidence="2 3">HM2</strain>
    </source>
</reference>
<dbReference type="Proteomes" id="UP000255423">
    <property type="component" value="Unassembled WGS sequence"/>
</dbReference>
<accession>A0A380S807</accession>
<dbReference type="RefSeq" id="WP_088660941.1">
    <property type="nucleotide sequence ID" value="NZ_UHJL01000003.1"/>
</dbReference>
<keyword evidence="1" id="KW-0812">Transmembrane</keyword>
<keyword evidence="1" id="KW-0472">Membrane</keyword>
<gene>
    <name evidence="2" type="ORF">SAMN05661053_2129</name>
</gene>
<organism evidence="2 3">
    <name type="scientific">Fibrobacter succinogenes</name>
    <name type="common">Bacteroides succinogenes</name>
    <dbReference type="NCBI Taxonomy" id="833"/>
    <lineage>
        <taxon>Bacteria</taxon>
        <taxon>Pseudomonadati</taxon>
        <taxon>Fibrobacterota</taxon>
        <taxon>Fibrobacteria</taxon>
        <taxon>Fibrobacterales</taxon>
        <taxon>Fibrobacteraceae</taxon>
        <taxon>Fibrobacter</taxon>
    </lineage>
</organism>
<proteinExistence type="predicted"/>
<dbReference type="AlphaFoldDB" id="A0A380S807"/>
<feature type="transmembrane region" description="Helical" evidence="1">
    <location>
        <begin position="7"/>
        <end position="33"/>
    </location>
</feature>
<evidence type="ECO:0000256" key="1">
    <source>
        <dbReference type="SAM" id="Phobius"/>
    </source>
</evidence>
<keyword evidence="1" id="KW-1133">Transmembrane helix</keyword>
<protein>
    <submittedName>
        <fullName evidence="2">Uncharacterized protein</fullName>
    </submittedName>
</protein>
<dbReference type="EMBL" id="UHJL01000003">
    <property type="protein sequence ID" value="SUQ24716.1"/>
    <property type="molecule type" value="Genomic_DNA"/>
</dbReference>
<name>A0A380S807_FIBSU</name>
<sequence>MLSKLRAIFAFLHSAIYVIALVVGVVILALFIFSKTPENTDDHLVSAFVEMRVAEQLYGGDSPMGRLVRRDVLKKYGYTREEFLKATDELLEDEKRWMPFQLAVSERIDSLLGIPKVVPVQKKGKK</sequence>